<keyword evidence="5" id="KW-0472">Membrane</keyword>
<gene>
    <name evidence="8" type="ORF">POM88_008831</name>
</gene>
<feature type="transmembrane region" description="Helical" evidence="5">
    <location>
        <begin position="222"/>
        <end position="245"/>
    </location>
</feature>
<keyword evidence="8" id="KW-0675">Receptor</keyword>
<comment type="caution">
    <text evidence="8">The sequence shown here is derived from an EMBL/GenBank/DDBJ whole genome shotgun (WGS) entry which is preliminary data.</text>
</comment>
<feature type="signal peptide" evidence="6">
    <location>
        <begin position="1"/>
        <end position="25"/>
    </location>
</feature>
<protein>
    <submittedName>
        <fullName evidence="8">LRR receptor-like serine/threonine-protein kinase RKF3</fullName>
    </submittedName>
</protein>
<dbReference type="SUPFAM" id="SSF56112">
    <property type="entry name" value="Protein kinase-like (PK-like)"/>
    <property type="match status" value="1"/>
</dbReference>
<dbReference type="GO" id="GO:0004674">
    <property type="term" value="F:protein serine/threonine kinase activity"/>
    <property type="evidence" value="ECO:0007669"/>
    <property type="project" value="UniProtKB-KW"/>
</dbReference>
<feature type="domain" description="Protein kinase" evidence="7">
    <location>
        <begin position="297"/>
        <end position="459"/>
    </location>
</feature>
<sequence>MSQLNTPLLFVFISSFLLFFHSSLSQQNDTVSCPLDFEVLRRLTQGYMSPSGDQCQFILEGLRLVQSDYLKRTDSFLPRVDSAEACWKAYQDLYDQLVPGFDIRKNCGFKTEWISQGCGNITSRVEYEANNSPETLAAVSTACNQSLVNSSPCATCTTSLSSLQPSDPINKTVGNVSDCTAYRSIYAAAFANSFGPDDKGNAECLFSLNFTPVKSSNKQKKAIIVVVVVLGVLVLVLCGSAAWLIRRNKLKKKIRQREITRRWSDLNMNNSALESINGSTTLIRFTFDDIKEATKNFSRFNIIGRGGYGNVYKGVLPDGSEAALKRFKNCSAAGDASFAHEVEVIASVRHVNLVALRGYCTATTNFEGHQRIIVCDLVKNGSLHDHLFGSIGTKLSWPLTERSDVYSFGVVLLELLSGKKALIIKNDAQHTLVADWAWGLVRNGRALEVIEEGLQWTRL</sequence>
<dbReference type="Gene3D" id="3.30.200.20">
    <property type="entry name" value="Phosphorylase Kinase, domain 1"/>
    <property type="match status" value="1"/>
</dbReference>
<evidence type="ECO:0000256" key="6">
    <source>
        <dbReference type="SAM" id="SignalP"/>
    </source>
</evidence>
<keyword evidence="5" id="KW-1133">Transmembrane helix</keyword>
<organism evidence="8 9">
    <name type="scientific">Heracleum sosnowskyi</name>
    <dbReference type="NCBI Taxonomy" id="360622"/>
    <lineage>
        <taxon>Eukaryota</taxon>
        <taxon>Viridiplantae</taxon>
        <taxon>Streptophyta</taxon>
        <taxon>Embryophyta</taxon>
        <taxon>Tracheophyta</taxon>
        <taxon>Spermatophyta</taxon>
        <taxon>Magnoliopsida</taxon>
        <taxon>eudicotyledons</taxon>
        <taxon>Gunneridae</taxon>
        <taxon>Pentapetalae</taxon>
        <taxon>asterids</taxon>
        <taxon>campanulids</taxon>
        <taxon>Apiales</taxon>
        <taxon>Apiaceae</taxon>
        <taxon>Apioideae</taxon>
        <taxon>apioid superclade</taxon>
        <taxon>Tordylieae</taxon>
        <taxon>Tordyliinae</taxon>
        <taxon>Heracleum</taxon>
    </lineage>
</organism>
<evidence type="ECO:0000256" key="2">
    <source>
        <dbReference type="ARBA" id="ARBA00022741"/>
    </source>
</evidence>
<keyword evidence="1" id="KW-0723">Serine/threonine-protein kinase</keyword>
<dbReference type="InterPro" id="IPR043891">
    <property type="entry name" value="SPARK"/>
</dbReference>
<evidence type="ECO:0000256" key="3">
    <source>
        <dbReference type="ARBA" id="ARBA00022840"/>
    </source>
</evidence>
<name>A0AAD8J9H3_9APIA</name>
<dbReference type="AlphaFoldDB" id="A0AAD8J9H3"/>
<evidence type="ECO:0000313" key="8">
    <source>
        <dbReference type="EMBL" id="KAK1398968.1"/>
    </source>
</evidence>
<dbReference type="InterPro" id="IPR001245">
    <property type="entry name" value="Ser-Thr/Tyr_kinase_cat_dom"/>
</dbReference>
<keyword evidence="2 4" id="KW-0547">Nucleotide-binding</keyword>
<dbReference type="PANTHER" id="PTHR47989:SF61">
    <property type="entry name" value="PROTEIN KINASE DOMAIN-CONTAINING PROTEIN"/>
    <property type="match status" value="1"/>
</dbReference>
<dbReference type="InterPro" id="IPR017441">
    <property type="entry name" value="Protein_kinase_ATP_BS"/>
</dbReference>
<feature type="binding site" evidence="4">
    <location>
        <position position="325"/>
    </location>
    <ligand>
        <name>ATP</name>
        <dbReference type="ChEBI" id="CHEBI:30616"/>
    </ligand>
</feature>
<dbReference type="GO" id="GO:0005524">
    <property type="term" value="F:ATP binding"/>
    <property type="evidence" value="ECO:0007669"/>
    <property type="project" value="UniProtKB-UniRule"/>
</dbReference>
<evidence type="ECO:0000256" key="1">
    <source>
        <dbReference type="ARBA" id="ARBA00022527"/>
    </source>
</evidence>
<keyword evidence="6" id="KW-0732">Signal</keyword>
<dbReference type="PANTHER" id="PTHR47989">
    <property type="entry name" value="OS01G0750732 PROTEIN"/>
    <property type="match status" value="1"/>
</dbReference>
<evidence type="ECO:0000256" key="4">
    <source>
        <dbReference type="PROSITE-ProRule" id="PRU10141"/>
    </source>
</evidence>
<dbReference type="InterPro" id="IPR011009">
    <property type="entry name" value="Kinase-like_dom_sf"/>
</dbReference>
<dbReference type="FunFam" id="3.30.200.20:FF:000390">
    <property type="entry name" value="probable LRR receptor-like serine/threonine-protein kinase RKF3"/>
    <property type="match status" value="1"/>
</dbReference>
<keyword evidence="5" id="KW-0812">Transmembrane</keyword>
<dbReference type="EMBL" id="JAUIZM010000002">
    <property type="protein sequence ID" value="KAK1398968.1"/>
    <property type="molecule type" value="Genomic_DNA"/>
</dbReference>
<accession>A0AAD8J9H3</accession>
<dbReference type="Pfam" id="PF19160">
    <property type="entry name" value="SPARK"/>
    <property type="match status" value="1"/>
</dbReference>
<dbReference type="InterPro" id="IPR000719">
    <property type="entry name" value="Prot_kinase_dom"/>
</dbReference>
<feature type="chain" id="PRO_5042050260" evidence="6">
    <location>
        <begin position="26"/>
        <end position="459"/>
    </location>
</feature>
<dbReference type="Gene3D" id="1.10.510.10">
    <property type="entry name" value="Transferase(Phosphotransferase) domain 1"/>
    <property type="match status" value="1"/>
</dbReference>
<proteinExistence type="predicted"/>
<evidence type="ECO:0000256" key="5">
    <source>
        <dbReference type="SAM" id="Phobius"/>
    </source>
</evidence>
<reference evidence="8" key="2">
    <citation type="submission" date="2023-05" db="EMBL/GenBank/DDBJ databases">
        <authorList>
            <person name="Schelkunov M.I."/>
        </authorList>
    </citation>
    <scope>NUCLEOTIDE SEQUENCE</scope>
    <source>
        <strain evidence="8">Hsosn_3</strain>
        <tissue evidence="8">Leaf</tissue>
    </source>
</reference>
<keyword evidence="8" id="KW-0418">Kinase</keyword>
<reference evidence="8" key="1">
    <citation type="submission" date="2023-02" db="EMBL/GenBank/DDBJ databases">
        <title>Genome of toxic invasive species Heracleum sosnowskyi carries increased number of genes despite the absence of recent whole-genome duplications.</title>
        <authorList>
            <person name="Schelkunov M."/>
            <person name="Shtratnikova V."/>
            <person name="Makarenko M."/>
            <person name="Klepikova A."/>
            <person name="Omelchenko D."/>
            <person name="Novikova G."/>
            <person name="Obukhova E."/>
            <person name="Bogdanov V."/>
            <person name="Penin A."/>
            <person name="Logacheva M."/>
        </authorList>
    </citation>
    <scope>NUCLEOTIDE SEQUENCE</scope>
    <source>
        <strain evidence="8">Hsosn_3</strain>
        <tissue evidence="8">Leaf</tissue>
    </source>
</reference>
<keyword evidence="8" id="KW-0808">Transferase</keyword>
<dbReference type="PROSITE" id="PS50011">
    <property type="entry name" value="PROTEIN_KINASE_DOM"/>
    <property type="match status" value="1"/>
</dbReference>
<evidence type="ECO:0000313" key="9">
    <source>
        <dbReference type="Proteomes" id="UP001237642"/>
    </source>
</evidence>
<dbReference type="Proteomes" id="UP001237642">
    <property type="component" value="Unassembled WGS sequence"/>
</dbReference>
<keyword evidence="3 4" id="KW-0067">ATP-binding</keyword>
<dbReference type="PROSITE" id="PS00107">
    <property type="entry name" value="PROTEIN_KINASE_ATP"/>
    <property type="match status" value="1"/>
</dbReference>
<dbReference type="Pfam" id="PF07714">
    <property type="entry name" value="PK_Tyr_Ser-Thr"/>
    <property type="match status" value="1"/>
</dbReference>
<keyword evidence="9" id="KW-1185">Reference proteome</keyword>
<evidence type="ECO:0000259" key="7">
    <source>
        <dbReference type="PROSITE" id="PS50011"/>
    </source>
</evidence>